<keyword evidence="2" id="KW-1185">Reference proteome</keyword>
<dbReference type="EMBL" id="BORB01000066">
    <property type="protein sequence ID" value="GIN59873.1"/>
    <property type="molecule type" value="Genomic_DNA"/>
</dbReference>
<name>A0ABQ4KPM8_9BACI</name>
<reference evidence="1 2" key="1">
    <citation type="submission" date="2021-03" db="EMBL/GenBank/DDBJ databases">
        <title>Antimicrobial resistance genes in bacteria isolated from Japanese honey, and their potential for conferring macrolide and lincosamide resistance in the American foulbrood pathogen Paenibacillus larvae.</title>
        <authorList>
            <person name="Okamoto M."/>
            <person name="Kumagai M."/>
            <person name="Kanamori H."/>
            <person name="Takamatsu D."/>
        </authorList>
    </citation>
    <scope>NUCLEOTIDE SEQUENCE [LARGE SCALE GENOMIC DNA]</scope>
    <source>
        <strain evidence="1 2">J8TS2</strain>
    </source>
</reference>
<gene>
    <name evidence="1" type="ORF">J8TS2_41920</name>
</gene>
<organism evidence="1 2">
    <name type="scientific">Lederbergia ruris</name>
    <dbReference type="NCBI Taxonomy" id="217495"/>
    <lineage>
        <taxon>Bacteria</taxon>
        <taxon>Bacillati</taxon>
        <taxon>Bacillota</taxon>
        <taxon>Bacilli</taxon>
        <taxon>Bacillales</taxon>
        <taxon>Bacillaceae</taxon>
        <taxon>Lederbergia</taxon>
    </lineage>
</organism>
<protein>
    <submittedName>
        <fullName evidence="1">Uncharacterized protein</fullName>
    </submittedName>
</protein>
<evidence type="ECO:0000313" key="2">
    <source>
        <dbReference type="Proteomes" id="UP000679950"/>
    </source>
</evidence>
<sequence>MFSKYIDNSIDENDAFMSMDEILTNILNFEEWRMVETDPFTQQPLKYEITKVYDENQEIEIKGTEFTFNYIKYSYDTVISGQETNPISVERLKTTSGAIVIYTDGIRTQYLVDRARGAAALRILRVINNSVKLHIVPSKTLANCSNSSRLKIDFPAIMC</sequence>
<dbReference type="RefSeq" id="WP_212967527.1">
    <property type="nucleotide sequence ID" value="NZ_BORB01000066.1"/>
</dbReference>
<evidence type="ECO:0000313" key="1">
    <source>
        <dbReference type="EMBL" id="GIN59873.1"/>
    </source>
</evidence>
<comment type="caution">
    <text evidence="1">The sequence shown here is derived from an EMBL/GenBank/DDBJ whole genome shotgun (WGS) entry which is preliminary data.</text>
</comment>
<accession>A0ABQ4KPM8</accession>
<proteinExistence type="predicted"/>
<dbReference type="Proteomes" id="UP000679950">
    <property type="component" value="Unassembled WGS sequence"/>
</dbReference>